<dbReference type="SUPFAM" id="SSF56112">
    <property type="entry name" value="Protein kinase-like (PK-like)"/>
    <property type="match status" value="1"/>
</dbReference>
<dbReference type="STRING" id="1088818.A0A2I0AW63"/>
<keyword evidence="3 7" id="KW-0418">Kinase</keyword>
<dbReference type="EC" id="2.7.11.1" evidence="1"/>
<dbReference type="GO" id="GO:0004674">
    <property type="term" value="F:protein serine/threonine kinase activity"/>
    <property type="evidence" value="ECO:0007669"/>
    <property type="project" value="UniProtKB-KW"/>
</dbReference>
<evidence type="ECO:0000256" key="2">
    <source>
        <dbReference type="ARBA" id="ARBA00022527"/>
    </source>
</evidence>
<dbReference type="Proteomes" id="UP000236161">
    <property type="component" value="Unassembled WGS sequence"/>
</dbReference>
<dbReference type="InterPro" id="IPR000719">
    <property type="entry name" value="Prot_kinase_dom"/>
</dbReference>
<keyword evidence="8" id="KW-1185">Reference proteome</keyword>
<proteinExistence type="predicted"/>
<dbReference type="PROSITE" id="PS50011">
    <property type="entry name" value="PROTEIN_KINASE_DOM"/>
    <property type="match status" value="1"/>
</dbReference>
<comment type="catalytic activity">
    <reaction evidence="5">
        <text>L-seryl-[protein] + ATP = O-phospho-L-seryl-[protein] + ADP + H(+)</text>
        <dbReference type="Rhea" id="RHEA:17989"/>
        <dbReference type="Rhea" id="RHEA-COMP:9863"/>
        <dbReference type="Rhea" id="RHEA-COMP:11604"/>
        <dbReference type="ChEBI" id="CHEBI:15378"/>
        <dbReference type="ChEBI" id="CHEBI:29999"/>
        <dbReference type="ChEBI" id="CHEBI:30616"/>
        <dbReference type="ChEBI" id="CHEBI:83421"/>
        <dbReference type="ChEBI" id="CHEBI:456216"/>
        <dbReference type="EC" id="2.7.11.1"/>
    </reaction>
</comment>
<evidence type="ECO:0000313" key="7">
    <source>
        <dbReference type="EMBL" id="PKA59781.1"/>
    </source>
</evidence>
<feature type="domain" description="Protein kinase" evidence="6">
    <location>
        <begin position="1"/>
        <end position="126"/>
    </location>
</feature>
<accession>A0A2I0AW63</accession>
<dbReference type="Gene3D" id="1.10.510.10">
    <property type="entry name" value="Transferase(Phosphotransferase) domain 1"/>
    <property type="match status" value="1"/>
</dbReference>
<keyword evidence="7" id="KW-0808">Transferase</keyword>
<dbReference type="InterPro" id="IPR011009">
    <property type="entry name" value="Kinase-like_dom_sf"/>
</dbReference>
<protein>
    <recommendedName>
        <fullName evidence="1">non-specific serine/threonine protein kinase</fullName>
        <ecNumber evidence="1">2.7.11.1</ecNumber>
    </recommendedName>
</protein>
<dbReference type="InterPro" id="IPR050588">
    <property type="entry name" value="WNK_Ser-Thr_kinase"/>
</dbReference>
<gene>
    <name evidence="7" type="primary">WNK6</name>
    <name evidence="7" type="ORF">AXF42_Ash011905</name>
</gene>
<dbReference type="EMBL" id="KZ451944">
    <property type="protein sequence ID" value="PKA59781.1"/>
    <property type="molecule type" value="Genomic_DNA"/>
</dbReference>
<evidence type="ECO:0000256" key="5">
    <source>
        <dbReference type="ARBA" id="ARBA00048679"/>
    </source>
</evidence>
<dbReference type="GO" id="GO:0005524">
    <property type="term" value="F:ATP binding"/>
    <property type="evidence" value="ECO:0007669"/>
    <property type="project" value="InterPro"/>
</dbReference>
<evidence type="ECO:0000256" key="3">
    <source>
        <dbReference type="ARBA" id="ARBA00022777"/>
    </source>
</evidence>
<dbReference type="Pfam" id="PF00069">
    <property type="entry name" value="Pkinase"/>
    <property type="match status" value="1"/>
</dbReference>
<evidence type="ECO:0000313" key="8">
    <source>
        <dbReference type="Proteomes" id="UP000236161"/>
    </source>
</evidence>
<evidence type="ECO:0000259" key="6">
    <source>
        <dbReference type="PROSITE" id="PS50011"/>
    </source>
</evidence>
<name>A0A2I0AW63_9ASPA</name>
<dbReference type="PANTHER" id="PTHR13902">
    <property type="entry name" value="SERINE/THREONINE-PROTEIN KINASE WNK WITH NO LYSINE -RELATED"/>
    <property type="match status" value="1"/>
</dbReference>
<organism evidence="7 8">
    <name type="scientific">Apostasia shenzhenica</name>
    <dbReference type="NCBI Taxonomy" id="1088818"/>
    <lineage>
        <taxon>Eukaryota</taxon>
        <taxon>Viridiplantae</taxon>
        <taxon>Streptophyta</taxon>
        <taxon>Embryophyta</taxon>
        <taxon>Tracheophyta</taxon>
        <taxon>Spermatophyta</taxon>
        <taxon>Magnoliopsida</taxon>
        <taxon>Liliopsida</taxon>
        <taxon>Asparagales</taxon>
        <taxon>Orchidaceae</taxon>
        <taxon>Apostasioideae</taxon>
        <taxon>Apostasia</taxon>
    </lineage>
</organism>
<keyword evidence="2" id="KW-0723">Serine/threonine-protein kinase</keyword>
<evidence type="ECO:0000256" key="1">
    <source>
        <dbReference type="ARBA" id="ARBA00012513"/>
    </source>
</evidence>
<reference evidence="7 8" key="1">
    <citation type="journal article" date="2017" name="Nature">
        <title>The Apostasia genome and the evolution of orchids.</title>
        <authorList>
            <person name="Zhang G.Q."/>
            <person name="Liu K.W."/>
            <person name="Li Z."/>
            <person name="Lohaus R."/>
            <person name="Hsiao Y.Y."/>
            <person name="Niu S.C."/>
            <person name="Wang J.Y."/>
            <person name="Lin Y.C."/>
            <person name="Xu Q."/>
            <person name="Chen L.J."/>
            <person name="Yoshida K."/>
            <person name="Fujiwara S."/>
            <person name="Wang Z.W."/>
            <person name="Zhang Y.Q."/>
            <person name="Mitsuda N."/>
            <person name="Wang M."/>
            <person name="Liu G.H."/>
            <person name="Pecoraro L."/>
            <person name="Huang H.X."/>
            <person name="Xiao X.J."/>
            <person name="Lin M."/>
            <person name="Wu X.Y."/>
            <person name="Wu W.L."/>
            <person name="Chen Y.Y."/>
            <person name="Chang S.B."/>
            <person name="Sakamoto S."/>
            <person name="Ohme-Takagi M."/>
            <person name="Yagi M."/>
            <person name="Zeng S.J."/>
            <person name="Shen C.Y."/>
            <person name="Yeh C.M."/>
            <person name="Luo Y.B."/>
            <person name="Tsai W.C."/>
            <person name="Van de Peer Y."/>
            <person name="Liu Z.J."/>
        </authorList>
    </citation>
    <scope>NUCLEOTIDE SEQUENCE [LARGE SCALE GENOMIC DNA]</scope>
    <source>
        <strain evidence="8">cv. Shenzhen</strain>
        <tissue evidence="7">Stem</tissue>
    </source>
</reference>
<sequence length="554" mass="62204">MRSLPIPMRWRSTPLDVTFVTRTFWEKEHSRQCTPEFMAPELYDEEYNELVDIYSFGMCMLEMVTFEYPYSECSNSAQIFKKVSNGVKPVALSKVKDPEVKAFIEKCLVAACQRLPARDLLNDPFLKLHDSCVATSDCSGSLRDSRSVKKDGSLVDHGTFTELKPNQQQMLSSSCNGHAISETSIDGNIRSNAKCIPLEPKLGLQNLSTDVSDFGISRLVVNAVDTVATGENSSSYQQAMNLEIVEQWKENKFRLRGMRTKNDSISLVLWIKGPKECVKSEFLFHLGSDNVPSIASEIAEHFNLAKRDIQFVTYLIDSLLIHLVPGWKSSASIDHKETACQASDESTHFFKVRESCAGPSQNSYEEFNSLSSHIRTIPFGSSTQLTHDCTPFVQTGVNNMNANSKSLGCIELDELSSESSYNSTFSTLVTGGKLSDVMTHPVNDIVCCENDVDRNCSKMSANSEISMYLNQRGLDLGLKTVDDASTFCEIFRNDCSVSDKVKDHMDEVDEELRIELEVIELRYQRVIDYILNKRKLAIEAAKKRAVYRKQSLVG</sequence>
<comment type="catalytic activity">
    <reaction evidence="4">
        <text>L-threonyl-[protein] + ATP = O-phospho-L-threonyl-[protein] + ADP + H(+)</text>
        <dbReference type="Rhea" id="RHEA:46608"/>
        <dbReference type="Rhea" id="RHEA-COMP:11060"/>
        <dbReference type="Rhea" id="RHEA-COMP:11605"/>
        <dbReference type="ChEBI" id="CHEBI:15378"/>
        <dbReference type="ChEBI" id="CHEBI:30013"/>
        <dbReference type="ChEBI" id="CHEBI:30616"/>
        <dbReference type="ChEBI" id="CHEBI:61977"/>
        <dbReference type="ChEBI" id="CHEBI:456216"/>
        <dbReference type="EC" id="2.7.11.1"/>
    </reaction>
</comment>
<dbReference type="OrthoDB" id="4062651at2759"/>
<dbReference type="GO" id="GO:0106310">
    <property type="term" value="F:protein serine kinase activity"/>
    <property type="evidence" value="ECO:0007669"/>
    <property type="project" value="RHEA"/>
</dbReference>
<dbReference type="AlphaFoldDB" id="A0A2I0AW63"/>
<evidence type="ECO:0000256" key="4">
    <source>
        <dbReference type="ARBA" id="ARBA00047899"/>
    </source>
</evidence>